<dbReference type="SUPFAM" id="SSF102712">
    <property type="entry name" value="JAB1/MPN domain"/>
    <property type="match status" value="1"/>
</dbReference>
<dbReference type="InterPro" id="IPR025657">
    <property type="entry name" value="RadC_JAB"/>
</dbReference>
<dbReference type="PANTHER" id="PTHR30471">
    <property type="entry name" value="DNA REPAIR PROTEIN RADC"/>
    <property type="match status" value="1"/>
</dbReference>
<dbReference type="Pfam" id="PF04002">
    <property type="entry name" value="RadC"/>
    <property type="match status" value="1"/>
</dbReference>
<gene>
    <name evidence="9" type="ORF">FD21_GL000275</name>
</gene>
<evidence type="ECO:0000256" key="1">
    <source>
        <dbReference type="ARBA" id="ARBA00010243"/>
    </source>
</evidence>
<dbReference type="NCBIfam" id="TIGR00608">
    <property type="entry name" value="radc"/>
    <property type="match status" value="1"/>
</dbReference>
<comment type="caution">
    <text evidence="9">The sequence shown here is derived from an EMBL/GenBank/DDBJ whole genome shotgun (WGS) entry which is preliminary data.</text>
</comment>
<dbReference type="CDD" id="cd08071">
    <property type="entry name" value="MPN_DUF2466"/>
    <property type="match status" value="1"/>
</dbReference>
<organism evidence="9 10">
    <name type="scientific">Liquorilactobacillus vini DSM 20605</name>
    <dbReference type="NCBI Taxonomy" id="1133569"/>
    <lineage>
        <taxon>Bacteria</taxon>
        <taxon>Bacillati</taxon>
        <taxon>Bacillota</taxon>
        <taxon>Bacilli</taxon>
        <taxon>Lactobacillales</taxon>
        <taxon>Lactobacillaceae</taxon>
        <taxon>Liquorilactobacillus</taxon>
    </lineage>
</organism>
<dbReference type="InterPro" id="IPR020891">
    <property type="entry name" value="UPF0758_CS"/>
</dbReference>
<evidence type="ECO:0000256" key="7">
    <source>
        <dbReference type="RuleBase" id="RU003797"/>
    </source>
</evidence>
<dbReference type="GO" id="GO:0006508">
    <property type="term" value="P:proteolysis"/>
    <property type="evidence" value="ECO:0007669"/>
    <property type="project" value="UniProtKB-KW"/>
</dbReference>
<keyword evidence="4" id="KW-0378">Hydrolase</keyword>
<dbReference type="InterPro" id="IPR001405">
    <property type="entry name" value="UPF0758"/>
</dbReference>
<evidence type="ECO:0000256" key="3">
    <source>
        <dbReference type="ARBA" id="ARBA00022723"/>
    </source>
</evidence>
<keyword evidence="6" id="KW-0482">Metalloprotease</keyword>
<keyword evidence="5" id="KW-0862">Zinc</keyword>
<evidence type="ECO:0000256" key="6">
    <source>
        <dbReference type="ARBA" id="ARBA00023049"/>
    </source>
</evidence>
<dbReference type="Gene3D" id="3.40.140.10">
    <property type="entry name" value="Cytidine Deaminase, domain 2"/>
    <property type="match status" value="1"/>
</dbReference>
<dbReference type="PROSITE" id="PS50249">
    <property type="entry name" value="MPN"/>
    <property type="match status" value="1"/>
</dbReference>
<comment type="similarity">
    <text evidence="1 7">Belongs to the UPF0758 family.</text>
</comment>
<dbReference type="PANTHER" id="PTHR30471:SF3">
    <property type="entry name" value="UPF0758 PROTEIN YEES-RELATED"/>
    <property type="match status" value="1"/>
</dbReference>
<dbReference type="RefSeq" id="WP_010580867.1">
    <property type="nucleotide sequence ID" value="NZ_AHYZ01000130.1"/>
</dbReference>
<protein>
    <submittedName>
        <fullName evidence="9">DNA repair protein</fullName>
    </submittedName>
</protein>
<evidence type="ECO:0000256" key="4">
    <source>
        <dbReference type="ARBA" id="ARBA00022801"/>
    </source>
</evidence>
<dbReference type="PATRIC" id="fig|1133569.4.peg.293"/>
<name>A0A0R2CL10_9LACO</name>
<dbReference type="EMBL" id="AYYX01000012">
    <property type="protein sequence ID" value="KRM89115.1"/>
    <property type="molecule type" value="Genomic_DNA"/>
</dbReference>
<dbReference type="AlphaFoldDB" id="A0A0R2CL10"/>
<accession>A0A0R2CL10</accession>
<sequence>MNETTSLPKILHKAKTFSPAALTDQELLYLTLNKILNLSISLQQLNEICDQEFDLRQLKYFSEHEWKLLFKDQTVTWKGKVLCELASRIEKRPKFTLGRVTSSQCLGQQLIEELGMLQQEVLLVLVLDTKNQVLGRKVIFRGTLDGATVHPREIFNFALRYSAARLIIVHNHPSGDPTPSTNDLNLTNRLKKCGDLMGIQLLDHLIVGSLTYLSFQEERLLD</sequence>
<proteinExistence type="inferred from homology"/>
<dbReference type="GO" id="GO:0008237">
    <property type="term" value="F:metallopeptidase activity"/>
    <property type="evidence" value="ECO:0007669"/>
    <property type="project" value="UniProtKB-KW"/>
</dbReference>
<evidence type="ECO:0000256" key="5">
    <source>
        <dbReference type="ARBA" id="ARBA00022833"/>
    </source>
</evidence>
<keyword evidence="3" id="KW-0479">Metal-binding</keyword>
<dbReference type="STRING" id="1133569.FD21_GL000275"/>
<keyword evidence="10" id="KW-1185">Reference proteome</keyword>
<dbReference type="GO" id="GO:0046872">
    <property type="term" value="F:metal ion binding"/>
    <property type="evidence" value="ECO:0007669"/>
    <property type="project" value="UniProtKB-KW"/>
</dbReference>
<dbReference type="PROSITE" id="PS01302">
    <property type="entry name" value="UPF0758"/>
    <property type="match status" value="1"/>
</dbReference>
<evidence type="ECO:0000259" key="8">
    <source>
        <dbReference type="PROSITE" id="PS50249"/>
    </source>
</evidence>
<dbReference type="InterPro" id="IPR037518">
    <property type="entry name" value="MPN"/>
</dbReference>
<dbReference type="eggNOG" id="COG2003">
    <property type="taxonomic scope" value="Bacteria"/>
</dbReference>
<evidence type="ECO:0000313" key="9">
    <source>
        <dbReference type="EMBL" id="KRM89115.1"/>
    </source>
</evidence>
<dbReference type="Proteomes" id="UP000051576">
    <property type="component" value="Unassembled WGS sequence"/>
</dbReference>
<dbReference type="OrthoDB" id="9804482at2"/>
<feature type="domain" description="MPN" evidence="8">
    <location>
        <begin position="99"/>
        <end position="221"/>
    </location>
</feature>
<keyword evidence="2" id="KW-0645">Protease</keyword>
<evidence type="ECO:0000256" key="2">
    <source>
        <dbReference type="ARBA" id="ARBA00022670"/>
    </source>
</evidence>
<evidence type="ECO:0000313" key="10">
    <source>
        <dbReference type="Proteomes" id="UP000051576"/>
    </source>
</evidence>
<reference evidence="9 10" key="1">
    <citation type="journal article" date="2015" name="Genome Announc.">
        <title>Expanding the biotechnology potential of lactobacilli through comparative genomics of 213 strains and associated genera.</title>
        <authorList>
            <person name="Sun Z."/>
            <person name="Harris H.M."/>
            <person name="McCann A."/>
            <person name="Guo C."/>
            <person name="Argimon S."/>
            <person name="Zhang W."/>
            <person name="Yang X."/>
            <person name="Jeffery I.B."/>
            <person name="Cooney J.C."/>
            <person name="Kagawa T.F."/>
            <person name="Liu W."/>
            <person name="Song Y."/>
            <person name="Salvetti E."/>
            <person name="Wrobel A."/>
            <person name="Rasinkangas P."/>
            <person name="Parkhill J."/>
            <person name="Rea M.C."/>
            <person name="O'Sullivan O."/>
            <person name="Ritari J."/>
            <person name="Douillard F.P."/>
            <person name="Paul Ross R."/>
            <person name="Yang R."/>
            <person name="Briner A.E."/>
            <person name="Felis G.E."/>
            <person name="de Vos W.M."/>
            <person name="Barrangou R."/>
            <person name="Klaenhammer T.R."/>
            <person name="Caufield P.W."/>
            <person name="Cui Y."/>
            <person name="Zhang H."/>
            <person name="O'Toole P.W."/>
        </authorList>
    </citation>
    <scope>NUCLEOTIDE SEQUENCE [LARGE SCALE GENOMIC DNA]</scope>
    <source>
        <strain evidence="9 10">DSM 20605</strain>
    </source>
</reference>